<protein>
    <recommendedName>
        <fullName evidence="4">Peptide-N-glycosidase F C-terminal domain-containing protein</fullName>
    </recommendedName>
</protein>
<accession>A0A6T6N3C0</accession>
<keyword evidence="1" id="KW-1015">Disulfide bond</keyword>
<dbReference type="SUPFAM" id="SSF49742">
    <property type="entry name" value="PHM/PNGase F"/>
    <property type="match status" value="1"/>
</dbReference>
<sequence length="1042" mass="116536">MGDAMVSRASIVSALLTLSCMYLGILLIQPNFISFSHSSPFHYTSQSSKLQQIARLEDRCTYFTDTCTYPQLLQFTPRCPISFHPLSQSINHSLAPLTINPTSPHSTINFQCTFNSRSNHSPVIFFPIETDIHHSPSWKLLHSINISKLVGSEFPLNPQTVLISVDSIEEESDRVHYEQFKTQALNLFRNALGSWMKSHVDSSEIARRFSRFVVLQNTLETFPLLYHWTQSSSIHPCDHTETRSKAALTLKIHRENTVQSVHVTLFPQKNKALTLLNPVDLCRNRKVLDRNGLRRELDIEKGSFSYAGFGCRRERSDEKSLFLVMKSGGNCTLEEKLRVASEYRNVKVLVLVDQQDIASEMESLSRNYALYAVVIDSKPGMELIESIESSGHEIRGELVMRSLLPRALVLDDRQRIRELGAFTSESPSMWTSIEDAVLFLSQSLLYERAVQSEMEAKVQNSDCVEIVRNESTALINAPQAITFPIAMSKQTYASLHAYFEIRCPYGTDVSCGEWDYVVPVRVSNGLRVDENASSVELLRVVTAYSRGTRGMVDVTPLLGYFNRKRELNGEFGTFVFDAASKYSYCVTLVLYFGRVPELVDAVNRRGNLDSLQQQEQQNVERLRHKIPLQVISLWNQSVPFDQHFNANQVSRRIHVSPKNLTAMGIAAYVTGHGFGQTAQNCAEFCGSTHEFTLKSGDSSAEQVGEGKLRISFDNAGTETGCSDLVRDLGVTPNQYGTWFYGRNGWCPGQVLPLHAAHGVISNAPKYAGLAKYTMVKRDEPGHQLLSNAAANVSVSGETIIPLSGMIELRYHAFVNGTEEYVPVKQMNSSIGFDPVMATHAYLVLYSNAPDHNVKVSKCEFDMAHASLSGSALVATWSVDRSVLQQNPWVFIHVLISSSGQSGADAGARVVELVRRAGDKQTRVEIGALLWNSAEVEARFTVLNGVGASLSTCVTTQRIAFYKQRHAMTSWMVFLGIVALVGACSCGMVWFVRNRQSHYENNAPADQTETLLEQHDDTEVHTERPRRAQSDRRNLLSDASDDW</sequence>
<feature type="compositionally biased region" description="Basic and acidic residues" evidence="2">
    <location>
        <begin position="1011"/>
        <end position="1034"/>
    </location>
</feature>
<dbReference type="InterPro" id="IPR014784">
    <property type="entry name" value="Cu2_ascorb_mOase-like_C"/>
</dbReference>
<evidence type="ECO:0000313" key="6">
    <source>
        <dbReference type="EMBL" id="CAD8822762.1"/>
    </source>
</evidence>
<dbReference type="GO" id="GO:0016715">
    <property type="term" value="F:oxidoreductase activity, acting on paired donors, with incorporation or reduction of molecular oxygen, reduced ascorbate as one donor, and incorporation of one atom of oxygen"/>
    <property type="evidence" value="ECO:0007669"/>
    <property type="project" value="InterPro"/>
</dbReference>
<keyword evidence="3" id="KW-0472">Membrane</keyword>
<dbReference type="EMBL" id="HBFP01009972">
    <property type="protein sequence ID" value="CAD8822761.1"/>
    <property type="molecule type" value="Transcribed_RNA"/>
</dbReference>
<name>A0A6T6N3C0_9RHOD</name>
<dbReference type="Pfam" id="PF09113">
    <property type="entry name" value="N-glycanase_C"/>
    <property type="match status" value="1"/>
</dbReference>
<dbReference type="Gene3D" id="2.60.120.230">
    <property type="match status" value="2"/>
</dbReference>
<gene>
    <name evidence="5" type="ORF">TOLI1172_LOCUS7157</name>
    <name evidence="6" type="ORF">TOLI1172_LOCUS7158</name>
</gene>
<feature type="domain" description="Peptide-N-glycosidase F C-terminal" evidence="4">
    <location>
        <begin position="649"/>
        <end position="753"/>
    </location>
</feature>
<dbReference type="PANTHER" id="PTHR39319">
    <property type="entry name" value="SI:DKEY-256H2.1"/>
    <property type="match status" value="1"/>
</dbReference>
<dbReference type="InterPro" id="IPR053251">
    <property type="entry name" value="N-glycanase"/>
</dbReference>
<feature type="region of interest" description="Disordered" evidence="2">
    <location>
        <begin position="1003"/>
        <end position="1042"/>
    </location>
</feature>
<feature type="transmembrane region" description="Helical" evidence="3">
    <location>
        <begin position="970"/>
        <end position="991"/>
    </location>
</feature>
<keyword evidence="3" id="KW-0812">Transmembrane</keyword>
<evidence type="ECO:0000256" key="3">
    <source>
        <dbReference type="SAM" id="Phobius"/>
    </source>
</evidence>
<dbReference type="PANTHER" id="PTHR39319:SF1">
    <property type="entry name" value="SI:DKEY-256H2.1"/>
    <property type="match status" value="1"/>
</dbReference>
<evidence type="ECO:0000256" key="1">
    <source>
        <dbReference type="ARBA" id="ARBA00023157"/>
    </source>
</evidence>
<evidence type="ECO:0000313" key="5">
    <source>
        <dbReference type="EMBL" id="CAD8822761.1"/>
    </source>
</evidence>
<dbReference type="AlphaFoldDB" id="A0A6T6N3C0"/>
<reference evidence="5" key="1">
    <citation type="submission" date="2021-01" db="EMBL/GenBank/DDBJ databases">
        <authorList>
            <person name="Corre E."/>
            <person name="Pelletier E."/>
            <person name="Niang G."/>
            <person name="Scheremetjew M."/>
            <person name="Finn R."/>
            <person name="Kale V."/>
            <person name="Holt S."/>
            <person name="Cochrane G."/>
            <person name="Meng A."/>
            <person name="Brown T."/>
            <person name="Cohen L."/>
        </authorList>
    </citation>
    <scope>NUCLEOTIDE SEQUENCE</scope>
    <source>
        <strain evidence="5">CCMP3278</strain>
    </source>
</reference>
<evidence type="ECO:0000256" key="2">
    <source>
        <dbReference type="SAM" id="MobiDB-lite"/>
    </source>
</evidence>
<dbReference type="InterPro" id="IPR015197">
    <property type="entry name" value="PngaseF_C"/>
</dbReference>
<dbReference type="InterPro" id="IPR008977">
    <property type="entry name" value="PHM/PNGase_F_dom_sf"/>
</dbReference>
<organism evidence="5">
    <name type="scientific">Timspurckia oligopyrenoides</name>
    <dbReference type="NCBI Taxonomy" id="708627"/>
    <lineage>
        <taxon>Eukaryota</taxon>
        <taxon>Rhodophyta</taxon>
        <taxon>Bangiophyceae</taxon>
        <taxon>Porphyridiales</taxon>
        <taxon>Porphyridiaceae</taxon>
        <taxon>Timspurckia</taxon>
    </lineage>
</organism>
<dbReference type="EMBL" id="HBFP01009973">
    <property type="protein sequence ID" value="CAD8822762.1"/>
    <property type="molecule type" value="Transcribed_RNA"/>
</dbReference>
<proteinExistence type="predicted"/>
<keyword evidence="3" id="KW-1133">Transmembrane helix</keyword>
<evidence type="ECO:0000259" key="4">
    <source>
        <dbReference type="Pfam" id="PF09113"/>
    </source>
</evidence>